<accession>A0ABU5ZKK9</accession>
<organism evidence="1 2">
    <name type="scientific">Ferviditalea candida</name>
    <dbReference type="NCBI Taxonomy" id="3108399"/>
    <lineage>
        <taxon>Bacteria</taxon>
        <taxon>Bacillati</taxon>
        <taxon>Bacillota</taxon>
        <taxon>Bacilli</taxon>
        <taxon>Bacillales</taxon>
        <taxon>Paenibacillaceae</taxon>
        <taxon>Ferviditalea</taxon>
    </lineage>
</organism>
<evidence type="ECO:0000313" key="2">
    <source>
        <dbReference type="Proteomes" id="UP001310386"/>
    </source>
</evidence>
<name>A0ABU5ZKK9_9BACL</name>
<protein>
    <submittedName>
        <fullName evidence="1">Uncharacterized protein</fullName>
    </submittedName>
</protein>
<dbReference type="Proteomes" id="UP001310386">
    <property type="component" value="Unassembled WGS sequence"/>
</dbReference>
<dbReference type="EMBL" id="JAYJLD010000027">
    <property type="protein sequence ID" value="MEB3103054.1"/>
    <property type="molecule type" value="Genomic_DNA"/>
</dbReference>
<sequence length="143" mass="16721">MNVDRHITEIMRLRRAADELPDDIPHALMEKIELLAKCMVFVGRLSSFLDGEYKRIYAERKRVYAESYVKSKSAREATAELSIVDHRKKEAQAYEDMHRWRNAFEAMQEEIHALKLKMRIDFADGTGDYNVRTETSPKTKARA</sequence>
<proteinExistence type="predicted"/>
<reference evidence="1" key="1">
    <citation type="submission" date="2023-12" db="EMBL/GenBank/DDBJ databases">
        <title>Fervidustalea candida gen. nov., sp. nov., a novel member of the family Paenibacillaceae isolated from a geothermal area.</title>
        <authorList>
            <person name="Li W.-J."/>
            <person name="Jiao J.-Y."/>
            <person name="Chen Y."/>
        </authorList>
    </citation>
    <scope>NUCLEOTIDE SEQUENCE</scope>
    <source>
        <strain evidence="1">SYSU GA230002</strain>
    </source>
</reference>
<keyword evidence="2" id="KW-1185">Reference proteome</keyword>
<gene>
    <name evidence="1" type="ORF">VF724_15465</name>
</gene>
<comment type="caution">
    <text evidence="1">The sequence shown here is derived from an EMBL/GenBank/DDBJ whole genome shotgun (WGS) entry which is preliminary data.</text>
</comment>
<evidence type="ECO:0000313" key="1">
    <source>
        <dbReference type="EMBL" id="MEB3103054.1"/>
    </source>
</evidence>
<dbReference type="RefSeq" id="WP_371755181.1">
    <property type="nucleotide sequence ID" value="NZ_JAYJLD010000027.1"/>
</dbReference>